<proteinExistence type="predicted"/>
<dbReference type="Proteomes" id="UP000886833">
    <property type="component" value="Unassembled WGS sequence"/>
</dbReference>
<dbReference type="EMBL" id="DVKQ01000030">
    <property type="protein sequence ID" value="HIT37354.1"/>
    <property type="molecule type" value="Genomic_DNA"/>
</dbReference>
<dbReference type="Pfam" id="PF06257">
    <property type="entry name" value="VEG"/>
    <property type="match status" value="1"/>
</dbReference>
<dbReference type="Gene3D" id="2.30.30.100">
    <property type="match status" value="1"/>
</dbReference>
<sequence>MNVDKVRSEIKSKEGKILHFKFNGSRNQIVEFEGEIIETYQAIFVVKLTDNNIKSFSYSDLITSSLEIFK</sequence>
<reference evidence="1" key="2">
    <citation type="journal article" date="2021" name="PeerJ">
        <title>Extensive microbial diversity within the chicken gut microbiome revealed by metagenomics and culture.</title>
        <authorList>
            <person name="Gilroy R."/>
            <person name="Ravi A."/>
            <person name="Getino M."/>
            <person name="Pursley I."/>
            <person name="Horton D.L."/>
            <person name="Alikhan N.F."/>
            <person name="Baker D."/>
            <person name="Gharbi K."/>
            <person name="Hall N."/>
            <person name="Watson M."/>
            <person name="Adriaenssens E.M."/>
            <person name="Foster-Nyarko E."/>
            <person name="Jarju S."/>
            <person name="Secka A."/>
            <person name="Antonio M."/>
            <person name="Oren A."/>
            <person name="Chaudhuri R.R."/>
            <person name="La Ragione R."/>
            <person name="Hildebrand F."/>
            <person name="Pallen M.J."/>
        </authorList>
    </citation>
    <scope>NUCLEOTIDE SEQUENCE</scope>
    <source>
        <strain evidence="1">CHK195-26880</strain>
    </source>
</reference>
<dbReference type="PANTHER" id="PTHR40026">
    <property type="entry name" value="PROTEIN VEG"/>
    <property type="match status" value="1"/>
</dbReference>
<comment type="caution">
    <text evidence="1">The sequence shown here is derived from an EMBL/GenBank/DDBJ whole genome shotgun (WGS) entry which is preliminary data.</text>
</comment>
<dbReference type="InterPro" id="IPR009366">
    <property type="entry name" value="Protein_Veg"/>
</dbReference>
<protein>
    <submittedName>
        <fullName evidence="1">Veg family protein</fullName>
    </submittedName>
</protein>
<name>A0A9D1GBY1_9FIRM</name>
<gene>
    <name evidence="1" type="ORF">IAB59_02595</name>
</gene>
<reference evidence="1" key="1">
    <citation type="submission" date="2020-10" db="EMBL/GenBank/DDBJ databases">
        <authorList>
            <person name="Gilroy R."/>
        </authorList>
    </citation>
    <scope>NUCLEOTIDE SEQUENCE</scope>
    <source>
        <strain evidence="1">CHK195-26880</strain>
    </source>
</reference>
<organism evidence="1 2">
    <name type="scientific">Candidatus Onthousia faecipullorum</name>
    <dbReference type="NCBI Taxonomy" id="2840887"/>
    <lineage>
        <taxon>Bacteria</taxon>
        <taxon>Bacillati</taxon>
        <taxon>Bacillota</taxon>
        <taxon>Bacilli</taxon>
        <taxon>Candidatus Onthousia</taxon>
    </lineage>
</organism>
<accession>A0A9D1GBY1</accession>
<dbReference type="PANTHER" id="PTHR40026:SF1">
    <property type="entry name" value="PROTEIN VEG"/>
    <property type="match status" value="1"/>
</dbReference>
<dbReference type="GO" id="GO:0006355">
    <property type="term" value="P:regulation of DNA-templated transcription"/>
    <property type="evidence" value="ECO:0007669"/>
    <property type="project" value="InterPro"/>
</dbReference>
<dbReference type="AlphaFoldDB" id="A0A9D1GBY1"/>
<evidence type="ECO:0000313" key="2">
    <source>
        <dbReference type="Proteomes" id="UP000886833"/>
    </source>
</evidence>
<evidence type="ECO:0000313" key="1">
    <source>
        <dbReference type="EMBL" id="HIT37354.1"/>
    </source>
</evidence>